<keyword evidence="17" id="KW-0067">ATP-binding</keyword>
<dbReference type="Proteomes" id="UP001059209">
    <property type="component" value="Chromosome"/>
</dbReference>
<evidence type="ECO:0000256" key="12">
    <source>
        <dbReference type="ARBA" id="ARBA00023012"/>
    </source>
</evidence>
<evidence type="ECO:0000256" key="11">
    <source>
        <dbReference type="ARBA" id="ARBA00023004"/>
    </source>
</evidence>
<feature type="domain" description="Histidine kinase" evidence="16">
    <location>
        <begin position="166"/>
        <end position="253"/>
    </location>
</feature>
<evidence type="ECO:0000256" key="6">
    <source>
        <dbReference type="ARBA" id="ARBA00022485"/>
    </source>
</evidence>
<dbReference type="Pfam" id="PF02518">
    <property type="entry name" value="HATPase_c"/>
    <property type="match status" value="1"/>
</dbReference>
<dbReference type="InterPro" id="IPR005467">
    <property type="entry name" value="His_kinase_dom"/>
</dbReference>
<keyword evidence="8" id="KW-0808">Transferase</keyword>
<dbReference type="PRINTS" id="PR00344">
    <property type="entry name" value="BCTRLSENSOR"/>
</dbReference>
<dbReference type="CDD" id="cd16917">
    <property type="entry name" value="HATPase_UhpB-NarQ-NarX-like"/>
    <property type="match status" value="1"/>
</dbReference>
<dbReference type="Pfam" id="PF07730">
    <property type="entry name" value="HisKA_3"/>
    <property type="match status" value="1"/>
</dbReference>
<keyword evidence="18" id="KW-1185">Reference proteome</keyword>
<dbReference type="InterPro" id="IPR036890">
    <property type="entry name" value="HATPase_C_sf"/>
</dbReference>
<dbReference type="InterPro" id="IPR011712">
    <property type="entry name" value="Sig_transdc_His_kin_sub3_dim/P"/>
</dbReference>
<evidence type="ECO:0000256" key="14">
    <source>
        <dbReference type="ARBA" id="ARBA00024827"/>
    </source>
</evidence>
<reference evidence="17" key="1">
    <citation type="submission" date="2022-09" db="EMBL/GenBank/DDBJ databases">
        <title>Maribacter litopenaei sp. nov., isolated from the intestinal tract of the Pacific White Shrimp, Litopenaeus vannamei.</title>
        <authorList>
            <person name="Kim S.Y."/>
            <person name="Hwang C.Y."/>
        </authorList>
    </citation>
    <scope>NUCLEOTIDE SEQUENCE</scope>
    <source>
        <strain evidence="17">HL-LV01</strain>
    </source>
</reference>
<dbReference type="PROSITE" id="PS50109">
    <property type="entry name" value="HIS_KIN"/>
    <property type="match status" value="1"/>
</dbReference>
<evidence type="ECO:0000256" key="10">
    <source>
        <dbReference type="ARBA" id="ARBA00022777"/>
    </source>
</evidence>
<evidence type="ECO:0000256" key="13">
    <source>
        <dbReference type="ARBA" id="ARBA00023014"/>
    </source>
</evidence>
<evidence type="ECO:0000256" key="1">
    <source>
        <dbReference type="ARBA" id="ARBA00000085"/>
    </source>
</evidence>
<sequence length="265" mass="30408">MAFAFFLLGISVYIIINQRAKNQKLLFLQQQQANNQEIFNLMLTQKQKVDEVKRLEQKRISEELHDGVLGKMLGARMVLTGLNKRTGEDAIEARMEAITALKNVEQEVRSISHELSHSAYQKINNFVNSVEDLLSSAKENTNIITTFNYDEDEDYDALKGEIKINMYRMIQECLQNAIKHSEGQNFFVNFERKEDILIVEMGDDGKGFNLDKERKGIGMRNISSRVEKLNGKWFVTSEPNKGTTITLEVPISYTSHNTKSNLQHV</sequence>
<dbReference type="EMBL" id="CP104205">
    <property type="protein sequence ID" value="UWX56402.1"/>
    <property type="molecule type" value="Genomic_DNA"/>
</dbReference>
<dbReference type="InterPro" id="IPR003594">
    <property type="entry name" value="HATPase_dom"/>
</dbReference>
<evidence type="ECO:0000259" key="16">
    <source>
        <dbReference type="PROSITE" id="PS50109"/>
    </source>
</evidence>
<evidence type="ECO:0000256" key="9">
    <source>
        <dbReference type="ARBA" id="ARBA00022723"/>
    </source>
</evidence>
<dbReference type="SUPFAM" id="SSF55874">
    <property type="entry name" value="ATPase domain of HSP90 chaperone/DNA topoisomerase II/histidine kinase"/>
    <property type="match status" value="1"/>
</dbReference>
<keyword evidence="17" id="KW-0547">Nucleotide-binding</keyword>
<evidence type="ECO:0000313" key="18">
    <source>
        <dbReference type="Proteomes" id="UP001059209"/>
    </source>
</evidence>
<accession>A0ABY5YDL2</accession>
<evidence type="ECO:0000256" key="5">
    <source>
        <dbReference type="ARBA" id="ARBA00017322"/>
    </source>
</evidence>
<gene>
    <name evidence="17" type="ORF">NYZ99_09500</name>
</gene>
<keyword evidence="12" id="KW-0902">Two-component regulatory system</keyword>
<evidence type="ECO:0000256" key="2">
    <source>
        <dbReference type="ARBA" id="ARBA00001966"/>
    </source>
</evidence>
<proteinExistence type="predicted"/>
<keyword evidence="10" id="KW-0418">Kinase</keyword>
<keyword evidence="11" id="KW-0408">Iron</keyword>
<evidence type="ECO:0000256" key="4">
    <source>
        <dbReference type="ARBA" id="ARBA00012438"/>
    </source>
</evidence>
<comment type="subcellular location">
    <subcellularLocation>
        <location evidence="3">Cytoplasm</location>
    </subcellularLocation>
</comment>
<dbReference type="InterPro" id="IPR050482">
    <property type="entry name" value="Sensor_HK_TwoCompSys"/>
</dbReference>
<evidence type="ECO:0000256" key="3">
    <source>
        <dbReference type="ARBA" id="ARBA00004496"/>
    </source>
</evidence>
<keyword evidence="6" id="KW-0004">4Fe-4S</keyword>
<organism evidence="17 18">
    <name type="scientific">Maribacter litopenaei</name>
    <dbReference type="NCBI Taxonomy" id="2976127"/>
    <lineage>
        <taxon>Bacteria</taxon>
        <taxon>Pseudomonadati</taxon>
        <taxon>Bacteroidota</taxon>
        <taxon>Flavobacteriia</taxon>
        <taxon>Flavobacteriales</taxon>
        <taxon>Flavobacteriaceae</taxon>
        <taxon>Maribacter</taxon>
    </lineage>
</organism>
<dbReference type="Gene3D" id="3.30.565.10">
    <property type="entry name" value="Histidine kinase-like ATPase, C-terminal domain"/>
    <property type="match status" value="1"/>
</dbReference>
<comment type="cofactor">
    <cofactor evidence="2">
        <name>[4Fe-4S] cluster</name>
        <dbReference type="ChEBI" id="CHEBI:49883"/>
    </cofactor>
</comment>
<evidence type="ECO:0000256" key="15">
    <source>
        <dbReference type="ARBA" id="ARBA00030800"/>
    </source>
</evidence>
<evidence type="ECO:0000313" key="17">
    <source>
        <dbReference type="EMBL" id="UWX56402.1"/>
    </source>
</evidence>
<dbReference type="PANTHER" id="PTHR24421:SF55">
    <property type="entry name" value="SENSOR HISTIDINE KINASE YDFH"/>
    <property type="match status" value="1"/>
</dbReference>
<name>A0ABY5YDL2_9FLAO</name>
<keyword evidence="13" id="KW-0411">Iron-sulfur</keyword>
<dbReference type="InterPro" id="IPR004358">
    <property type="entry name" value="Sig_transdc_His_kin-like_C"/>
</dbReference>
<protein>
    <recommendedName>
        <fullName evidence="5">Oxygen sensor histidine kinase NreB</fullName>
        <ecNumber evidence="4">2.7.13.3</ecNumber>
    </recommendedName>
    <alternativeName>
        <fullName evidence="15">Nitrogen regulation protein B</fullName>
    </alternativeName>
</protein>
<comment type="catalytic activity">
    <reaction evidence="1">
        <text>ATP + protein L-histidine = ADP + protein N-phospho-L-histidine.</text>
        <dbReference type="EC" id="2.7.13.3"/>
    </reaction>
</comment>
<dbReference type="RefSeq" id="WP_260575038.1">
    <property type="nucleotide sequence ID" value="NZ_CP104205.1"/>
</dbReference>
<dbReference type="EC" id="2.7.13.3" evidence="4"/>
<dbReference type="GO" id="GO:0005524">
    <property type="term" value="F:ATP binding"/>
    <property type="evidence" value="ECO:0007669"/>
    <property type="project" value="UniProtKB-KW"/>
</dbReference>
<evidence type="ECO:0000256" key="8">
    <source>
        <dbReference type="ARBA" id="ARBA00022679"/>
    </source>
</evidence>
<comment type="function">
    <text evidence="14">Member of the two-component regulatory system NreB/NreC involved in the control of dissimilatory nitrate/nitrite reduction in response to oxygen. NreB functions as a direct oxygen sensor histidine kinase which is autophosphorylated, in the absence of oxygen, probably at the conserved histidine residue, and transfers its phosphate group probably to a conserved aspartate residue of NreC. NreB/NreC activates the expression of the nitrate (narGHJI) and nitrite (nir) reductase operons, as well as the putative nitrate transporter gene narT.</text>
</comment>
<dbReference type="PANTHER" id="PTHR24421">
    <property type="entry name" value="NITRATE/NITRITE SENSOR PROTEIN NARX-RELATED"/>
    <property type="match status" value="1"/>
</dbReference>
<keyword evidence="7" id="KW-0963">Cytoplasm</keyword>
<keyword evidence="9" id="KW-0479">Metal-binding</keyword>
<evidence type="ECO:0000256" key="7">
    <source>
        <dbReference type="ARBA" id="ARBA00022490"/>
    </source>
</evidence>